<dbReference type="SUPFAM" id="SSF49562">
    <property type="entry name" value="C2 domain (Calcium/lipid-binding domain, CaLB)"/>
    <property type="match status" value="1"/>
</dbReference>
<dbReference type="PROSITE" id="PS50004">
    <property type="entry name" value="C2"/>
    <property type="match status" value="1"/>
</dbReference>
<evidence type="ECO:0000313" key="3">
    <source>
        <dbReference type="Proteomes" id="UP001233999"/>
    </source>
</evidence>
<evidence type="ECO:0000259" key="1">
    <source>
        <dbReference type="PROSITE" id="PS50004"/>
    </source>
</evidence>
<dbReference type="EMBL" id="JASPKZ010002713">
    <property type="protein sequence ID" value="KAJ9594826.1"/>
    <property type="molecule type" value="Genomic_DNA"/>
</dbReference>
<dbReference type="Gene3D" id="2.60.40.150">
    <property type="entry name" value="C2 domain"/>
    <property type="match status" value="1"/>
</dbReference>
<comment type="caution">
    <text evidence="2">The sequence shown here is derived from an EMBL/GenBank/DDBJ whole genome shotgun (WGS) entry which is preliminary data.</text>
</comment>
<proteinExistence type="predicted"/>
<dbReference type="Proteomes" id="UP001233999">
    <property type="component" value="Unassembled WGS sequence"/>
</dbReference>
<reference evidence="2" key="1">
    <citation type="journal article" date="2023" name="IScience">
        <title>Live-bearing cockroach genome reveals convergent evolutionary mechanisms linked to viviparity in insects and beyond.</title>
        <authorList>
            <person name="Fouks B."/>
            <person name="Harrison M.C."/>
            <person name="Mikhailova A.A."/>
            <person name="Marchal E."/>
            <person name="English S."/>
            <person name="Carruthers M."/>
            <person name="Jennings E.C."/>
            <person name="Chiamaka E.L."/>
            <person name="Frigard R.A."/>
            <person name="Pippel M."/>
            <person name="Attardo G.M."/>
            <person name="Benoit J.B."/>
            <person name="Bornberg-Bauer E."/>
            <person name="Tobe S.S."/>
        </authorList>
    </citation>
    <scope>NUCLEOTIDE SEQUENCE</scope>
    <source>
        <strain evidence="2">Stay&amp;Tobe</strain>
    </source>
</reference>
<dbReference type="InterPro" id="IPR035892">
    <property type="entry name" value="C2_domain_sf"/>
</dbReference>
<dbReference type="InterPro" id="IPR000008">
    <property type="entry name" value="C2_dom"/>
</dbReference>
<feature type="domain" description="C2" evidence="1">
    <location>
        <begin position="1"/>
        <end position="80"/>
    </location>
</feature>
<sequence length="106" mass="12022">CNPYCEIFCEGSKLATPTMRNTTSPLWNSSFIFYRFSTNKPIIIKVYSYRPLCRDTYLGEVGIPAPLNYEPTLLRVDLACKGKTDEESVRGSLELYVLTDDNLLAV</sequence>
<reference evidence="2" key="2">
    <citation type="submission" date="2023-05" db="EMBL/GenBank/DDBJ databases">
        <authorList>
            <person name="Fouks B."/>
        </authorList>
    </citation>
    <scope>NUCLEOTIDE SEQUENCE</scope>
    <source>
        <strain evidence="2">Stay&amp;Tobe</strain>
        <tissue evidence="2">Testes</tissue>
    </source>
</reference>
<dbReference type="Pfam" id="PF00168">
    <property type="entry name" value="C2"/>
    <property type="match status" value="1"/>
</dbReference>
<keyword evidence="3" id="KW-1185">Reference proteome</keyword>
<accession>A0AAD8AA02</accession>
<protein>
    <recommendedName>
        <fullName evidence="1">C2 domain-containing protein</fullName>
    </recommendedName>
</protein>
<feature type="non-terminal residue" evidence="2">
    <location>
        <position position="1"/>
    </location>
</feature>
<evidence type="ECO:0000313" key="2">
    <source>
        <dbReference type="EMBL" id="KAJ9594826.1"/>
    </source>
</evidence>
<gene>
    <name evidence="2" type="ORF">L9F63_013863</name>
</gene>
<name>A0AAD8AA02_DIPPU</name>
<organism evidence="2 3">
    <name type="scientific">Diploptera punctata</name>
    <name type="common">Pacific beetle cockroach</name>
    <dbReference type="NCBI Taxonomy" id="6984"/>
    <lineage>
        <taxon>Eukaryota</taxon>
        <taxon>Metazoa</taxon>
        <taxon>Ecdysozoa</taxon>
        <taxon>Arthropoda</taxon>
        <taxon>Hexapoda</taxon>
        <taxon>Insecta</taxon>
        <taxon>Pterygota</taxon>
        <taxon>Neoptera</taxon>
        <taxon>Polyneoptera</taxon>
        <taxon>Dictyoptera</taxon>
        <taxon>Blattodea</taxon>
        <taxon>Blaberoidea</taxon>
        <taxon>Blaberidae</taxon>
        <taxon>Diplopterinae</taxon>
        <taxon>Diploptera</taxon>
    </lineage>
</organism>
<dbReference type="AlphaFoldDB" id="A0AAD8AA02"/>